<keyword evidence="1" id="KW-1133">Transmembrane helix</keyword>
<dbReference type="Gene3D" id="1.25.10.10">
    <property type="entry name" value="Leucine-rich Repeat Variant"/>
    <property type="match status" value="1"/>
</dbReference>
<gene>
    <name evidence="2" type="ORF">UABAM_03989</name>
</gene>
<evidence type="ECO:0000256" key="1">
    <source>
        <dbReference type="SAM" id="Phobius"/>
    </source>
</evidence>
<dbReference type="Proteomes" id="UP000326354">
    <property type="component" value="Chromosome"/>
</dbReference>
<proteinExistence type="predicted"/>
<reference evidence="2 3" key="1">
    <citation type="submission" date="2019-08" db="EMBL/GenBank/DDBJ databases">
        <title>Complete genome sequence of Candidatus Uab amorphum.</title>
        <authorList>
            <person name="Shiratori T."/>
            <person name="Suzuki S."/>
            <person name="Kakizawa Y."/>
            <person name="Ishida K."/>
        </authorList>
    </citation>
    <scope>NUCLEOTIDE SEQUENCE [LARGE SCALE GENOMIC DNA]</scope>
    <source>
        <strain evidence="2 3">SRT547</strain>
    </source>
</reference>
<feature type="transmembrane region" description="Helical" evidence="1">
    <location>
        <begin position="79"/>
        <end position="97"/>
    </location>
</feature>
<sequence length="487" mass="56840">MKCNKAKLYMSLKLDDALSNRQNRLLKTHLACCKNCQQRWQDLQKQESLFQELSFADPGEDYWDSYHVDLASRFPLRRYVAAAAILFAVIGLYFFQFKAIDENNQLYKLAAIGDREAQQVLLQREKASGSVNKLYFMQNNRFHNVEKFVLQLLAQRKNFESFDDILHIYTYGKEKTLALYDLWQMDTKRALPFVVAALKEDKLYSTAISLLKEAEQTTCNYLCANMYDTPLMWRTLGDLRGNYSLALLNQYAQNNSKEAVIALGKRGSTEAAQILFACMHRYQLREPAVQSLQYLRPFSTEVIHEKIRQDDVVAIELAQRIFNKDTPEVLMNMALHTTHFKQVATTLATMNDHRSVDFFIQLTNYKKYRAMALSALATVDTPRTNRFLLKGLYDEKLHSEFLQALQNSKDTRIIEPIVRVAFRKGLSRLAMNVLLNMPKKEVIPYFIAMLRSSRLRKNAHLALKQLTNEDFGTNQYLWMMWWRRGQM</sequence>
<evidence type="ECO:0000313" key="3">
    <source>
        <dbReference type="Proteomes" id="UP000326354"/>
    </source>
</evidence>
<keyword evidence="3" id="KW-1185">Reference proteome</keyword>
<organism evidence="2 3">
    <name type="scientific">Uabimicrobium amorphum</name>
    <dbReference type="NCBI Taxonomy" id="2596890"/>
    <lineage>
        <taxon>Bacteria</taxon>
        <taxon>Pseudomonadati</taxon>
        <taxon>Planctomycetota</taxon>
        <taxon>Candidatus Uabimicrobiia</taxon>
        <taxon>Candidatus Uabimicrobiales</taxon>
        <taxon>Candidatus Uabimicrobiaceae</taxon>
        <taxon>Candidatus Uabimicrobium</taxon>
    </lineage>
</organism>
<dbReference type="AlphaFoldDB" id="A0A5S9IS12"/>
<dbReference type="InterPro" id="IPR011989">
    <property type="entry name" value="ARM-like"/>
</dbReference>
<dbReference type="EMBL" id="AP019860">
    <property type="protein sequence ID" value="BBM85615.1"/>
    <property type="molecule type" value="Genomic_DNA"/>
</dbReference>
<keyword evidence="1" id="KW-0812">Transmembrane</keyword>
<evidence type="ECO:0000313" key="2">
    <source>
        <dbReference type="EMBL" id="BBM85615.1"/>
    </source>
</evidence>
<keyword evidence="1" id="KW-0472">Membrane</keyword>
<dbReference type="SUPFAM" id="SSF48431">
    <property type="entry name" value="Lipovitellin-phosvitin complex, superhelical domain"/>
    <property type="match status" value="1"/>
</dbReference>
<dbReference type="KEGG" id="uam:UABAM_03989"/>
<protein>
    <recommendedName>
        <fullName evidence="4">Zinc-finger domain-containing protein</fullName>
    </recommendedName>
</protein>
<dbReference type="RefSeq" id="WP_151969708.1">
    <property type="nucleotide sequence ID" value="NZ_AP019860.1"/>
</dbReference>
<accession>A0A5S9IS12</accession>
<name>A0A5S9IS12_UABAM</name>
<evidence type="ECO:0008006" key="4">
    <source>
        <dbReference type="Google" id="ProtNLM"/>
    </source>
</evidence>
<dbReference type="InterPro" id="IPR011030">
    <property type="entry name" value="Lipovitellin_superhlx_dom"/>
</dbReference>